<dbReference type="PANTHER" id="PTHR11523">
    <property type="entry name" value="SODIUM/POTASSIUM-DEPENDENT ATPASE BETA SUBUNIT"/>
    <property type="match status" value="1"/>
</dbReference>
<dbReference type="Gene3D" id="2.60.40.1660">
    <property type="entry name" value="Na, k-atpase alpha subunit"/>
    <property type="match status" value="1"/>
</dbReference>
<dbReference type="FunFam" id="2.60.40.1660:FF:000004">
    <property type="entry name" value="sodium/potassium-transporting ATPase subunit beta-2"/>
    <property type="match status" value="1"/>
</dbReference>
<protein>
    <recommendedName>
        <fullName evidence="21">Sodium/potassium-transporting ATPase subunit beta-2</fullName>
    </recommendedName>
</protein>
<evidence type="ECO:0000256" key="5">
    <source>
        <dbReference type="ARBA" id="ARBA00022538"/>
    </source>
</evidence>
<dbReference type="InterPro" id="IPR000402">
    <property type="entry name" value="Na/K_ATPase_sub_beta"/>
</dbReference>
<comment type="function">
    <text evidence="17">This is the non-catalytic component of the active enzyme, which catalyzes the hydrolysis of ATP coupled with the exchange of Na(+) and K(+) ions across the plasma membrane. The beta subunit regulates, through assembly of alpha/beta heterodimers, the number of sodium pumps transported to the plasma membrane.</text>
</comment>
<evidence type="ECO:0000256" key="6">
    <source>
        <dbReference type="ARBA" id="ARBA00022607"/>
    </source>
</evidence>
<keyword evidence="8" id="KW-0630">Potassium</keyword>
<evidence type="ECO:0000256" key="16">
    <source>
        <dbReference type="ARBA" id="ARBA00023201"/>
    </source>
</evidence>
<keyword evidence="20" id="KW-1185">Reference proteome</keyword>
<dbReference type="OMA" id="TMEINTH"/>
<evidence type="ECO:0000256" key="1">
    <source>
        <dbReference type="ARBA" id="ARBA00004401"/>
    </source>
</evidence>
<dbReference type="InterPro" id="IPR038702">
    <property type="entry name" value="Na/K_ATPase_sub_beta_sf"/>
</dbReference>
<dbReference type="EnsemblMetazoa" id="XM_022791887">
    <property type="protein sequence ID" value="XP_022647622"/>
    <property type="gene ID" value="LOC111244613"/>
</dbReference>
<comment type="similarity">
    <text evidence="2">Belongs to the X(+)/potassium ATPases subunit beta family.</text>
</comment>
<dbReference type="GO" id="GO:0006883">
    <property type="term" value="P:intracellular sodium ion homeostasis"/>
    <property type="evidence" value="ECO:0007669"/>
    <property type="project" value="TreeGrafter"/>
</dbReference>
<dbReference type="GO" id="GO:0036376">
    <property type="term" value="P:sodium ion export across plasma membrane"/>
    <property type="evidence" value="ECO:0007669"/>
    <property type="project" value="TreeGrafter"/>
</dbReference>
<keyword evidence="9" id="KW-0735">Signal-anchor</keyword>
<evidence type="ECO:0000256" key="7">
    <source>
        <dbReference type="ARBA" id="ARBA00022692"/>
    </source>
</evidence>
<evidence type="ECO:0000256" key="9">
    <source>
        <dbReference type="ARBA" id="ARBA00022968"/>
    </source>
</evidence>
<dbReference type="GO" id="GO:0005890">
    <property type="term" value="C:sodium:potassium-exchanging ATPase complex"/>
    <property type="evidence" value="ECO:0007669"/>
    <property type="project" value="InterPro"/>
</dbReference>
<evidence type="ECO:0008006" key="21">
    <source>
        <dbReference type="Google" id="ProtNLM"/>
    </source>
</evidence>
<evidence type="ECO:0000256" key="8">
    <source>
        <dbReference type="ARBA" id="ARBA00022958"/>
    </source>
</evidence>
<evidence type="ECO:0000256" key="12">
    <source>
        <dbReference type="ARBA" id="ARBA00023065"/>
    </source>
</evidence>
<name>A0A7M7JGZ1_VARDE</name>
<proteinExistence type="inferred from homology"/>
<keyword evidence="15" id="KW-0325">Glycoprotein</keyword>
<keyword evidence="6" id="KW-0740">Sodium/potassium transport</keyword>
<evidence type="ECO:0000256" key="15">
    <source>
        <dbReference type="ARBA" id="ARBA00023180"/>
    </source>
</evidence>
<dbReference type="OrthoDB" id="5912413at2759"/>
<evidence type="ECO:0000256" key="14">
    <source>
        <dbReference type="ARBA" id="ARBA00023157"/>
    </source>
</evidence>
<dbReference type="Pfam" id="PF00287">
    <property type="entry name" value="Na_K-ATPase"/>
    <property type="match status" value="1"/>
</dbReference>
<dbReference type="FunCoup" id="A0A7M7JGZ1">
    <property type="interactions" value="254"/>
</dbReference>
<dbReference type="GO" id="GO:0030007">
    <property type="term" value="P:intracellular potassium ion homeostasis"/>
    <property type="evidence" value="ECO:0007669"/>
    <property type="project" value="TreeGrafter"/>
</dbReference>
<dbReference type="GeneID" id="111244613"/>
<dbReference type="Proteomes" id="UP000594260">
    <property type="component" value="Unplaced"/>
</dbReference>
<keyword evidence="3" id="KW-0813">Transport</keyword>
<evidence type="ECO:0000256" key="2">
    <source>
        <dbReference type="ARBA" id="ARBA00005876"/>
    </source>
</evidence>
<dbReference type="GO" id="GO:1990573">
    <property type="term" value="P:potassium ion import across plasma membrane"/>
    <property type="evidence" value="ECO:0007669"/>
    <property type="project" value="TreeGrafter"/>
</dbReference>
<evidence type="ECO:0000313" key="19">
    <source>
        <dbReference type="EnsemblMetazoa" id="XP_022647622"/>
    </source>
</evidence>
<evidence type="ECO:0000256" key="4">
    <source>
        <dbReference type="ARBA" id="ARBA00022475"/>
    </source>
</evidence>
<keyword evidence="13 18" id="KW-0472">Membrane</keyword>
<accession>A0A7M7JGZ1</accession>
<dbReference type="GO" id="GO:0001671">
    <property type="term" value="F:ATPase activator activity"/>
    <property type="evidence" value="ECO:0007669"/>
    <property type="project" value="TreeGrafter"/>
</dbReference>
<organism evidence="19 20">
    <name type="scientific">Varroa destructor</name>
    <name type="common">Honeybee mite</name>
    <dbReference type="NCBI Taxonomy" id="109461"/>
    <lineage>
        <taxon>Eukaryota</taxon>
        <taxon>Metazoa</taxon>
        <taxon>Ecdysozoa</taxon>
        <taxon>Arthropoda</taxon>
        <taxon>Chelicerata</taxon>
        <taxon>Arachnida</taxon>
        <taxon>Acari</taxon>
        <taxon>Parasitiformes</taxon>
        <taxon>Mesostigmata</taxon>
        <taxon>Gamasina</taxon>
        <taxon>Dermanyssoidea</taxon>
        <taxon>Varroidae</taxon>
        <taxon>Varroa</taxon>
    </lineage>
</organism>
<keyword evidence="7 18" id="KW-0812">Transmembrane</keyword>
<keyword evidence="5" id="KW-0633">Potassium transport</keyword>
<dbReference type="InParanoid" id="A0A7M7JGZ1"/>
<evidence type="ECO:0000256" key="17">
    <source>
        <dbReference type="ARBA" id="ARBA00025540"/>
    </source>
</evidence>
<keyword evidence="4" id="KW-1003">Cell membrane</keyword>
<keyword evidence="12" id="KW-0406">Ion transport</keyword>
<sequence>MAGKDKEESGGALRFLYNSDTGEVLGRTGASWLKITIFYIIFFICLAAFWTVMLVIFYQTLDAFQPKWTLDASLIGTVPGLGFRPRPPLSNIDSTLIYFKAGGSDRDSYKHWVKDLDDFIEKYRDAGNTGEHLTSECGVGRPAGDGKACIIKVDDIYKTNSNCSTQEDYGYKYGTPCVALKINKIYGWKPSPFLNKVFPPGFPDGLKENYEHGRVYISCEGENAADQENMGPVSFHPNPYIDDFHFPYTNVPGYMPPFVFAQFIKPERGVLINVECKAWAANIVHDRQERIGSVHFELMID</sequence>
<keyword evidence="16" id="KW-0739">Sodium transport</keyword>
<keyword evidence="14" id="KW-1015">Disulfide bond</keyword>
<dbReference type="AlphaFoldDB" id="A0A7M7JGZ1"/>
<keyword evidence="11" id="KW-0915">Sodium</keyword>
<dbReference type="KEGG" id="vde:111244613"/>
<evidence type="ECO:0000256" key="18">
    <source>
        <dbReference type="SAM" id="Phobius"/>
    </source>
</evidence>
<comment type="subcellular location">
    <subcellularLocation>
        <location evidence="1">Cell membrane</location>
        <topology evidence="1">Single-pass type II membrane protein</topology>
    </subcellularLocation>
</comment>
<evidence type="ECO:0000256" key="10">
    <source>
        <dbReference type="ARBA" id="ARBA00022989"/>
    </source>
</evidence>
<dbReference type="PANTHER" id="PTHR11523:SF28">
    <property type="entry name" value="NA_K-ATPASE BETA SUBUNIT ISOFORM 4-RELATED"/>
    <property type="match status" value="1"/>
</dbReference>
<keyword evidence="10 18" id="KW-1133">Transmembrane helix</keyword>
<reference evidence="19" key="1">
    <citation type="submission" date="2021-01" db="UniProtKB">
        <authorList>
            <consortium name="EnsemblMetazoa"/>
        </authorList>
    </citation>
    <scope>IDENTIFICATION</scope>
</reference>
<evidence type="ECO:0000256" key="11">
    <source>
        <dbReference type="ARBA" id="ARBA00023053"/>
    </source>
</evidence>
<evidence type="ECO:0000256" key="3">
    <source>
        <dbReference type="ARBA" id="ARBA00022448"/>
    </source>
</evidence>
<feature type="transmembrane region" description="Helical" evidence="18">
    <location>
        <begin position="37"/>
        <end position="58"/>
    </location>
</feature>
<dbReference type="RefSeq" id="XP_022647622.1">
    <property type="nucleotide sequence ID" value="XM_022791887.1"/>
</dbReference>
<evidence type="ECO:0000313" key="20">
    <source>
        <dbReference type="Proteomes" id="UP000594260"/>
    </source>
</evidence>
<evidence type="ECO:0000256" key="13">
    <source>
        <dbReference type="ARBA" id="ARBA00023136"/>
    </source>
</evidence>